<dbReference type="SUPFAM" id="SSF52374">
    <property type="entry name" value="Nucleotidylyl transferase"/>
    <property type="match status" value="1"/>
</dbReference>
<comment type="cofactor">
    <cofactor evidence="10">
        <name>Zn(2+)</name>
        <dbReference type="ChEBI" id="CHEBI:29105"/>
    </cofactor>
    <text evidence="10">Binds 1 zinc ion per subunit.</text>
</comment>
<dbReference type="InterPro" id="IPR009080">
    <property type="entry name" value="tRNAsynth_Ia_anticodon-bd"/>
</dbReference>
<dbReference type="GO" id="GO:0004822">
    <property type="term" value="F:isoleucine-tRNA ligase activity"/>
    <property type="evidence" value="ECO:0007669"/>
    <property type="project" value="UniProtKB-UniRule"/>
</dbReference>
<dbReference type="InterPro" id="IPR023585">
    <property type="entry name" value="Ile-tRNA-ligase_type1"/>
</dbReference>
<keyword evidence="10" id="KW-0862">Zinc</keyword>
<comment type="domain">
    <text evidence="10">IleRS has two distinct active sites: one for aminoacylation and one for editing. The misactivated valine is translocated from the active site to the editing site, which sterically excludes the correctly activated isoleucine. The single editing site contains two valyl binding pockets, one specific for each substrate (Val-AMP or Val-tRNA(Ile)).</text>
</comment>
<dbReference type="HAMAP" id="MF_02002">
    <property type="entry name" value="Ile_tRNA_synth_type1"/>
    <property type="match status" value="1"/>
</dbReference>
<dbReference type="Proteomes" id="UP000003806">
    <property type="component" value="Chromosome"/>
</dbReference>
<dbReference type="NCBIfam" id="TIGR00392">
    <property type="entry name" value="ileS"/>
    <property type="match status" value="1"/>
</dbReference>
<feature type="domain" description="Aminoacyl-tRNA synthetase class Ia" evidence="11">
    <location>
        <begin position="28"/>
        <end position="641"/>
    </location>
</feature>
<evidence type="ECO:0000256" key="5">
    <source>
        <dbReference type="ARBA" id="ARBA00022840"/>
    </source>
</evidence>
<evidence type="ECO:0000256" key="6">
    <source>
        <dbReference type="ARBA" id="ARBA00022917"/>
    </source>
</evidence>
<dbReference type="EMBL" id="CM001376">
    <property type="protein sequence ID" value="EHM13059.1"/>
    <property type="molecule type" value="Genomic_DNA"/>
</dbReference>
<dbReference type="GO" id="GO:0000049">
    <property type="term" value="F:tRNA binding"/>
    <property type="evidence" value="ECO:0007669"/>
    <property type="project" value="InterPro"/>
</dbReference>
<evidence type="ECO:0000256" key="9">
    <source>
        <dbReference type="ARBA" id="ARBA00048359"/>
    </source>
</evidence>
<dbReference type="OrthoDB" id="9810365at2"/>
<dbReference type="HOGENOM" id="CLU_001493_7_0_0"/>
<dbReference type="GO" id="GO:0008270">
    <property type="term" value="F:zinc ion binding"/>
    <property type="evidence" value="ECO:0007669"/>
    <property type="project" value="UniProtKB-UniRule"/>
</dbReference>
<dbReference type="GO" id="GO:0005524">
    <property type="term" value="F:ATP binding"/>
    <property type="evidence" value="ECO:0007669"/>
    <property type="project" value="UniProtKB-UniRule"/>
</dbReference>
<comment type="subunit">
    <text evidence="10">Monomer.</text>
</comment>
<keyword evidence="2 10" id="KW-0963">Cytoplasm</keyword>
<dbReference type="CDD" id="cd07960">
    <property type="entry name" value="Anticodon_Ia_Ile_BEm"/>
    <property type="match status" value="1"/>
</dbReference>
<evidence type="ECO:0000259" key="11">
    <source>
        <dbReference type="Pfam" id="PF00133"/>
    </source>
</evidence>
<feature type="short sequence motif" description="'HIGH' region" evidence="10">
    <location>
        <begin position="59"/>
        <end position="69"/>
    </location>
</feature>
<accession>H0UK50</accession>
<evidence type="ECO:0000313" key="14">
    <source>
        <dbReference type="Proteomes" id="UP000003806"/>
    </source>
</evidence>
<evidence type="ECO:0000256" key="1">
    <source>
        <dbReference type="ARBA" id="ARBA00006887"/>
    </source>
</evidence>
<protein>
    <recommendedName>
        <fullName evidence="10">Isoleucine--tRNA ligase</fullName>
        <ecNumber evidence="10">6.1.1.5</ecNumber>
    </recommendedName>
    <alternativeName>
        <fullName evidence="10">Isoleucyl-tRNA synthetase</fullName>
        <shortName evidence="10">IleRS</shortName>
    </alternativeName>
</protein>
<evidence type="ECO:0000256" key="7">
    <source>
        <dbReference type="ARBA" id="ARBA00023146"/>
    </source>
</evidence>
<evidence type="ECO:0000256" key="10">
    <source>
        <dbReference type="HAMAP-Rule" id="MF_02002"/>
    </source>
</evidence>
<dbReference type="SUPFAM" id="SSF47323">
    <property type="entry name" value="Anticodon-binding domain of a subclass of class I aminoacyl-tRNA synthetases"/>
    <property type="match status" value="1"/>
</dbReference>
<keyword evidence="4 10" id="KW-0547">Nucleotide-binding</keyword>
<evidence type="ECO:0000256" key="2">
    <source>
        <dbReference type="ARBA" id="ARBA00022490"/>
    </source>
</evidence>
<feature type="binding site" evidence="10">
    <location>
        <position position="897"/>
    </location>
    <ligand>
        <name>Zn(2+)</name>
        <dbReference type="ChEBI" id="CHEBI:29105"/>
    </ligand>
</feature>
<gene>
    <name evidence="10" type="primary">ileS</name>
    <name evidence="13" type="ORF">JonanDRAFT_0665</name>
</gene>
<dbReference type="SUPFAM" id="SSF50677">
    <property type="entry name" value="ValRS/IleRS/LeuRS editing domain"/>
    <property type="match status" value="1"/>
</dbReference>
<dbReference type="Pfam" id="PF08264">
    <property type="entry name" value="Anticodon_1"/>
    <property type="match status" value="1"/>
</dbReference>
<evidence type="ECO:0000256" key="8">
    <source>
        <dbReference type="ARBA" id="ARBA00025217"/>
    </source>
</evidence>
<keyword evidence="3 10" id="KW-0436">Ligase</keyword>
<dbReference type="InterPro" id="IPR009008">
    <property type="entry name" value="Val/Leu/Ile-tRNA-synth_edit"/>
</dbReference>
<dbReference type="PRINTS" id="PR00984">
    <property type="entry name" value="TRNASYNTHILE"/>
</dbReference>
<dbReference type="InterPro" id="IPR050081">
    <property type="entry name" value="Ile-tRNA_ligase"/>
</dbReference>
<dbReference type="AlphaFoldDB" id="H0UK50"/>
<dbReference type="Pfam" id="PF00133">
    <property type="entry name" value="tRNA-synt_1"/>
    <property type="match status" value="1"/>
</dbReference>
<name>H0UK50_9BACT</name>
<feature type="binding site" evidence="10">
    <location>
        <position position="913"/>
    </location>
    <ligand>
        <name>Zn(2+)</name>
        <dbReference type="ChEBI" id="CHEBI:29105"/>
    </ligand>
</feature>
<keyword evidence="10" id="KW-0479">Metal-binding</keyword>
<evidence type="ECO:0000256" key="3">
    <source>
        <dbReference type="ARBA" id="ARBA00022598"/>
    </source>
</evidence>
<dbReference type="Gene3D" id="3.90.740.10">
    <property type="entry name" value="Valyl/Leucyl/Isoleucyl-tRNA synthetase, editing domain"/>
    <property type="match status" value="1"/>
</dbReference>
<keyword evidence="7 10" id="KW-0030">Aminoacyl-tRNA synthetase</keyword>
<evidence type="ECO:0000256" key="4">
    <source>
        <dbReference type="ARBA" id="ARBA00022741"/>
    </source>
</evidence>
<dbReference type="InterPro" id="IPR002301">
    <property type="entry name" value="Ile-tRNA-ligase"/>
</dbReference>
<keyword evidence="5 10" id="KW-0067">ATP-binding</keyword>
<feature type="short sequence motif" description="'KMSKS' region" evidence="10">
    <location>
        <begin position="602"/>
        <end position="606"/>
    </location>
</feature>
<dbReference type="Gene3D" id="1.10.10.830">
    <property type="entry name" value="Ile-tRNA synthetase CP2 domain-like"/>
    <property type="match status" value="1"/>
</dbReference>
<proteinExistence type="inferred from homology"/>
<feature type="domain" description="Methionyl/Valyl/Leucyl/Isoleucyl-tRNA synthetase anticodon-binding" evidence="12">
    <location>
        <begin position="685"/>
        <end position="841"/>
    </location>
</feature>
<organism evidence="13 14">
    <name type="scientific">Jonquetella anthropi DSM 22815</name>
    <dbReference type="NCBI Taxonomy" id="885272"/>
    <lineage>
        <taxon>Bacteria</taxon>
        <taxon>Thermotogati</taxon>
        <taxon>Synergistota</taxon>
        <taxon>Synergistia</taxon>
        <taxon>Synergistales</taxon>
        <taxon>Dethiosulfovibrionaceae</taxon>
        <taxon>Jonquetella</taxon>
    </lineage>
</organism>
<dbReference type="CDD" id="cd00818">
    <property type="entry name" value="IleRS_core"/>
    <property type="match status" value="1"/>
</dbReference>
<dbReference type="GO" id="GO:0006428">
    <property type="term" value="P:isoleucyl-tRNA aminoacylation"/>
    <property type="evidence" value="ECO:0007669"/>
    <property type="project" value="UniProtKB-UniRule"/>
</dbReference>
<dbReference type="STRING" id="885272.JonanDRAFT_0665"/>
<keyword evidence="14" id="KW-1185">Reference proteome</keyword>
<keyword evidence="6 10" id="KW-0648">Protein biosynthesis</keyword>
<dbReference type="InterPro" id="IPR002300">
    <property type="entry name" value="aa-tRNA-synth_Ia"/>
</dbReference>
<evidence type="ECO:0000259" key="12">
    <source>
        <dbReference type="Pfam" id="PF08264"/>
    </source>
</evidence>
<sequence>MAQDYKSTLHLPQTDFPMRAGLAQKEPQILEFWKRKGVYDKLQKKNFNGPKFSFHDGPPYANGEMHLGHALNKSLKDFVVKYRSMNGYACPYVPGWDTHGLPIELKVLKDGGLDKDSISPVELRQKCAETARYWIGRQKEGMIRLGCFADWEHPYMTLQPEYEAAELDALAGMVEKGYVYRGQKPVYWCIDCQTALAAAEIEYGDETSPSIFVAYSMEDLSSKFPELAGEPVSVVVWTTTPWTLPASMAVAVGLQYDYGFYRVEKRLYLLACGMVDSVAQATGLTFGEPVLTVKGQALEGCVAFHPFLDRKTPIVLADYVTLDAGTGCVHTAPGHGVEDYETGCRYGIEIYNPVDGRGRFTPDTPLVGGMDIEKGAQTVMQTLRDSGRLLGVKKIVHSYPHCWRCHKPVVFRSTDQWFINVEAFREEALKAIDEDVKWMPTWGHDRIYNMVRERSDWCISRQRIWGVPIPAFTCSQCGETILTADRIRVVSARVARFGSDYWWSKDAEELLGHELARCPHCGGALSKGTDILDVWFDSGVSHFAVLKGRPELSWPADLYLEGADQHRGWFQTSLLASVAVTGKSPYKAVLTHGFFMDGEGRKMSKSLGNVVSAQKIVEKYGADILRLWVASTDYRSDMRISYKIVDSLVESYRRIRNTARYLLGNLHGFNPSTDRVPYEKMGEFDRWVLALLNRTIRRVTESYENYEFHIPTMTIHQLCVNELSSVYLDVNKDRLYADPENDTARRATQTVMWELLTTLTRMLAPVLSFTSEEIWQAAKEIDPSLEESVFLAEWPKPNESLIDEELLARWDKILAVRGAVSKALEEARASGQIGQSLEAAVTASLPEEYRSLLSEREWNDLCITSSFKLGELPGVPADEMGVALSVSRVEGQKCPRCWKYVTHWDENGLCDRCHSII</sequence>
<dbReference type="GO" id="GO:0005829">
    <property type="term" value="C:cytosol"/>
    <property type="evidence" value="ECO:0007669"/>
    <property type="project" value="TreeGrafter"/>
</dbReference>
<dbReference type="InterPro" id="IPR013155">
    <property type="entry name" value="M/V/L/I-tRNA-synth_anticd-bd"/>
</dbReference>
<dbReference type="PANTHER" id="PTHR42765">
    <property type="entry name" value="SOLEUCYL-TRNA SYNTHETASE"/>
    <property type="match status" value="1"/>
</dbReference>
<evidence type="ECO:0000313" key="13">
    <source>
        <dbReference type="EMBL" id="EHM13059.1"/>
    </source>
</evidence>
<comment type="function">
    <text evidence="8 10">Catalyzes the attachment of isoleucine to tRNA(Ile). As IleRS can inadvertently accommodate and process structurally similar amino acids such as valine, to avoid such errors it has two additional distinct tRNA(Ile)-dependent editing activities. One activity is designated as 'pretransfer' editing and involves the hydrolysis of activated Val-AMP. The other activity is designated 'posttransfer' editing and involves deacylation of mischarged Val-tRNA(Ile).</text>
</comment>
<dbReference type="PANTHER" id="PTHR42765:SF1">
    <property type="entry name" value="ISOLEUCINE--TRNA LIGASE, MITOCHONDRIAL"/>
    <property type="match status" value="1"/>
</dbReference>
<comment type="catalytic activity">
    <reaction evidence="9 10">
        <text>tRNA(Ile) + L-isoleucine + ATP = L-isoleucyl-tRNA(Ile) + AMP + diphosphate</text>
        <dbReference type="Rhea" id="RHEA:11060"/>
        <dbReference type="Rhea" id="RHEA-COMP:9666"/>
        <dbReference type="Rhea" id="RHEA-COMP:9695"/>
        <dbReference type="ChEBI" id="CHEBI:30616"/>
        <dbReference type="ChEBI" id="CHEBI:33019"/>
        <dbReference type="ChEBI" id="CHEBI:58045"/>
        <dbReference type="ChEBI" id="CHEBI:78442"/>
        <dbReference type="ChEBI" id="CHEBI:78528"/>
        <dbReference type="ChEBI" id="CHEBI:456215"/>
        <dbReference type="EC" id="6.1.1.5"/>
    </reaction>
</comment>
<dbReference type="InterPro" id="IPR001412">
    <property type="entry name" value="aa-tRNA-synth_I_CS"/>
</dbReference>
<dbReference type="eggNOG" id="COG0060">
    <property type="taxonomic scope" value="Bacteria"/>
</dbReference>
<feature type="binding site" evidence="10">
    <location>
        <position position="605"/>
    </location>
    <ligand>
        <name>ATP</name>
        <dbReference type="ChEBI" id="CHEBI:30616"/>
    </ligand>
</feature>
<comment type="similarity">
    <text evidence="1 10">Belongs to the class-I aminoacyl-tRNA synthetase family. IleS type 1 subfamily.</text>
</comment>
<reference evidence="13 14" key="1">
    <citation type="submission" date="2011-11" db="EMBL/GenBank/DDBJ databases">
        <title>The Noncontiguous Finished genome of Jonquetella anthropi DSM 22815.</title>
        <authorList>
            <consortium name="US DOE Joint Genome Institute (JGI-PGF)"/>
            <person name="Lucas S."/>
            <person name="Copeland A."/>
            <person name="Lapidus A."/>
            <person name="Glavina del Rio T."/>
            <person name="Dalin E."/>
            <person name="Tice H."/>
            <person name="Bruce D."/>
            <person name="Goodwin L."/>
            <person name="Pitluck S."/>
            <person name="Peters L."/>
            <person name="Mikhailova N."/>
            <person name="Held B."/>
            <person name="Kyrpides N."/>
            <person name="Mavromatis K."/>
            <person name="Ivanova N."/>
            <person name="Markowitz V."/>
            <person name="Cheng J.-F."/>
            <person name="Hugenholtz P."/>
            <person name="Woyke T."/>
            <person name="Wu D."/>
            <person name="Gronow S."/>
            <person name="Wellnitz S."/>
            <person name="Brambilla E."/>
            <person name="Klenk H.-P."/>
            <person name="Eisen J.A."/>
        </authorList>
    </citation>
    <scope>NUCLEOTIDE SEQUENCE [LARGE SCALE GENOMIC DNA]</scope>
    <source>
        <strain evidence="13 14">DSM 22815</strain>
    </source>
</reference>
<dbReference type="RefSeq" id="WP_008522777.1">
    <property type="nucleotide sequence ID" value="NZ_CM001376.1"/>
</dbReference>
<dbReference type="EC" id="6.1.1.5" evidence="10"/>
<feature type="binding site" evidence="10">
    <location>
        <position position="910"/>
    </location>
    <ligand>
        <name>Zn(2+)</name>
        <dbReference type="ChEBI" id="CHEBI:29105"/>
    </ligand>
</feature>
<feature type="binding site" evidence="10">
    <location>
        <position position="894"/>
    </location>
    <ligand>
        <name>Zn(2+)</name>
        <dbReference type="ChEBI" id="CHEBI:29105"/>
    </ligand>
</feature>
<feature type="binding site" evidence="10">
    <location>
        <position position="561"/>
    </location>
    <ligand>
        <name>L-isoleucyl-5'-AMP</name>
        <dbReference type="ChEBI" id="CHEBI:178002"/>
    </ligand>
</feature>
<dbReference type="Gene3D" id="1.10.730.20">
    <property type="match status" value="1"/>
</dbReference>
<dbReference type="Gene3D" id="3.40.50.620">
    <property type="entry name" value="HUPs"/>
    <property type="match status" value="2"/>
</dbReference>
<dbReference type="InterPro" id="IPR014729">
    <property type="entry name" value="Rossmann-like_a/b/a_fold"/>
</dbReference>
<comment type="subcellular location">
    <subcellularLocation>
        <location evidence="10">Cytoplasm</location>
    </subcellularLocation>
</comment>
<dbReference type="PROSITE" id="PS00178">
    <property type="entry name" value="AA_TRNA_LIGASE_I"/>
    <property type="match status" value="1"/>
</dbReference>
<dbReference type="GO" id="GO:0002161">
    <property type="term" value="F:aminoacyl-tRNA deacylase activity"/>
    <property type="evidence" value="ECO:0007669"/>
    <property type="project" value="InterPro"/>
</dbReference>
<dbReference type="InterPro" id="IPR033708">
    <property type="entry name" value="Anticodon_Ile_BEm"/>
</dbReference>